<feature type="compositionally biased region" description="Low complexity" evidence="2">
    <location>
        <begin position="134"/>
        <end position="146"/>
    </location>
</feature>
<evidence type="ECO:0000313" key="5">
    <source>
        <dbReference type="EMBL" id="SEB70526.1"/>
    </source>
</evidence>
<dbReference type="AlphaFoldDB" id="A0AA45ZQQ3"/>
<evidence type="ECO:0000256" key="1">
    <source>
        <dbReference type="ARBA" id="ARBA00022729"/>
    </source>
</evidence>
<feature type="transmembrane region" description="Helical" evidence="3">
    <location>
        <begin position="38"/>
        <end position="60"/>
    </location>
</feature>
<dbReference type="EMBL" id="FNRW01000005">
    <property type="protein sequence ID" value="SEB70526.1"/>
    <property type="molecule type" value="Genomic_DNA"/>
</dbReference>
<accession>A0AA45ZQQ3</accession>
<evidence type="ECO:0000256" key="3">
    <source>
        <dbReference type="SAM" id="Phobius"/>
    </source>
</evidence>
<dbReference type="InterPro" id="IPR031989">
    <property type="entry name" value="DUF5067"/>
</dbReference>
<evidence type="ECO:0000256" key="2">
    <source>
        <dbReference type="SAM" id="MobiDB-lite"/>
    </source>
</evidence>
<gene>
    <name evidence="5" type="ORF">SAMN04489748_1825</name>
</gene>
<reference evidence="5 6" key="1">
    <citation type="submission" date="2016-10" db="EMBL/GenBank/DDBJ databases">
        <authorList>
            <person name="Varghese N."/>
            <person name="Submissions S."/>
        </authorList>
    </citation>
    <scope>NUCLEOTIDE SEQUENCE [LARGE SCALE GENOMIC DNA]</scope>
    <source>
        <strain evidence="5 6">DSM 20219</strain>
    </source>
</reference>
<comment type="caution">
    <text evidence="5">The sequence shown here is derived from an EMBL/GenBank/DDBJ whole genome shotgun (WGS) entry which is preliminary data.</text>
</comment>
<dbReference type="Pfam" id="PF16729">
    <property type="entry name" value="DUF5067"/>
    <property type="match status" value="1"/>
</dbReference>
<evidence type="ECO:0000313" key="6">
    <source>
        <dbReference type="Proteomes" id="UP000182842"/>
    </source>
</evidence>
<feature type="transmembrane region" description="Helical" evidence="3">
    <location>
        <begin position="94"/>
        <end position="113"/>
    </location>
</feature>
<protein>
    <recommendedName>
        <fullName evidence="4">DUF5067 domain-containing protein</fullName>
    </recommendedName>
</protein>
<dbReference type="RefSeq" id="WP_013582800.1">
    <property type="nucleotide sequence ID" value="NZ_FNRW01000005.1"/>
</dbReference>
<proteinExistence type="predicted"/>
<feature type="region of interest" description="Disordered" evidence="2">
    <location>
        <begin position="1"/>
        <end position="37"/>
    </location>
</feature>
<feature type="transmembrane region" description="Helical" evidence="3">
    <location>
        <begin position="66"/>
        <end position="87"/>
    </location>
</feature>
<keyword evidence="3" id="KW-0472">Membrane</keyword>
<name>A0AA45ZQQ3_BIFLN</name>
<evidence type="ECO:0000259" key="4">
    <source>
        <dbReference type="Pfam" id="PF16729"/>
    </source>
</evidence>
<dbReference type="Gene3D" id="2.60.40.1240">
    <property type="match status" value="1"/>
</dbReference>
<dbReference type="InterPro" id="IPR029050">
    <property type="entry name" value="Immunoprotect_excell_Ig-like"/>
</dbReference>
<feature type="domain" description="DUF5067" evidence="4">
    <location>
        <begin position="148"/>
        <end position="268"/>
    </location>
</feature>
<keyword evidence="1" id="KW-0732">Signal</keyword>
<sequence length="286" mass="30295">MSNHNIAPQPVPSSPQQYQPQQYQPQQPQPQPPQPQHLHTTICGIAAVVFGALGLVLSFIPIVNNIAAILGFIGVILAIIAIVGTFRGKKRGKVLSIVAAVLSVLAIVITLAMQSAASKAIDDSIKESKGIDTSQSSSSKSAGKSSDASKSKASEQKAQGEQDLEGDIEGAHVKIVSAVKSVNDYNGKPTALVTYEWTNNTSKNNSFATLAHPNVFQNGTELETAVYFDQPEGYDANSYLAQAQPGTAATVTLGYVLQDDSPITVDVTAFLSTDQDTKVTHTFTLQ</sequence>
<feature type="compositionally biased region" description="Low complexity" evidence="2">
    <location>
        <begin position="14"/>
        <end position="26"/>
    </location>
</feature>
<keyword evidence="3" id="KW-1133">Transmembrane helix</keyword>
<organism evidence="5 6">
    <name type="scientific">Bifidobacterium longum</name>
    <dbReference type="NCBI Taxonomy" id="216816"/>
    <lineage>
        <taxon>Bacteria</taxon>
        <taxon>Bacillati</taxon>
        <taxon>Actinomycetota</taxon>
        <taxon>Actinomycetes</taxon>
        <taxon>Bifidobacteriales</taxon>
        <taxon>Bifidobacteriaceae</taxon>
        <taxon>Bifidobacterium</taxon>
    </lineage>
</organism>
<feature type="region of interest" description="Disordered" evidence="2">
    <location>
        <begin position="128"/>
        <end position="164"/>
    </location>
</feature>
<keyword evidence="3" id="KW-0812">Transmembrane</keyword>
<dbReference type="GeneID" id="69578421"/>
<feature type="compositionally biased region" description="Basic and acidic residues" evidence="2">
    <location>
        <begin position="147"/>
        <end position="160"/>
    </location>
</feature>
<dbReference type="Proteomes" id="UP000182842">
    <property type="component" value="Unassembled WGS sequence"/>
</dbReference>